<keyword evidence="6 7" id="KW-0234">DNA repair</keyword>
<reference evidence="9 10" key="1">
    <citation type="submission" date="2017-02" db="EMBL/GenBank/DDBJ databases">
        <title>Pseudoalteromonas ulvae TC14 Genome.</title>
        <authorList>
            <person name="Molmeret M."/>
        </authorList>
    </citation>
    <scope>NUCLEOTIDE SEQUENCE [LARGE SCALE GENOMIC DNA]</scope>
    <source>
        <strain evidence="9">TC14</strain>
    </source>
</reference>
<dbReference type="GO" id="GO:0006281">
    <property type="term" value="P:DNA repair"/>
    <property type="evidence" value="ECO:0007669"/>
    <property type="project" value="UniProtKB-UniRule"/>
</dbReference>
<proteinExistence type="inferred from homology"/>
<keyword evidence="5 7" id="KW-0233">DNA recombination</keyword>
<dbReference type="GO" id="GO:0003677">
    <property type="term" value="F:DNA binding"/>
    <property type="evidence" value="ECO:0007669"/>
    <property type="project" value="UniProtKB-UniRule"/>
</dbReference>
<dbReference type="RefSeq" id="WP_086743656.1">
    <property type="nucleotide sequence ID" value="NZ_MWPV01000002.1"/>
</dbReference>
<dbReference type="HAMAP" id="MF_00017">
    <property type="entry name" value="RecR"/>
    <property type="match status" value="1"/>
</dbReference>
<evidence type="ECO:0000259" key="8">
    <source>
        <dbReference type="PROSITE" id="PS50880"/>
    </source>
</evidence>
<evidence type="ECO:0000313" key="10">
    <source>
        <dbReference type="Proteomes" id="UP000194841"/>
    </source>
</evidence>
<evidence type="ECO:0000256" key="4">
    <source>
        <dbReference type="ARBA" id="ARBA00022833"/>
    </source>
</evidence>
<dbReference type="PANTHER" id="PTHR30446">
    <property type="entry name" value="RECOMBINATION PROTEIN RECR"/>
    <property type="match status" value="1"/>
</dbReference>
<protein>
    <recommendedName>
        <fullName evidence="7">Recombination protein RecR</fullName>
    </recommendedName>
</protein>
<dbReference type="GO" id="GO:0006310">
    <property type="term" value="P:DNA recombination"/>
    <property type="evidence" value="ECO:0007669"/>
    <property type="project" value="UniProtKB-UniRule"/>
</dbReference>
<dbReference type="InterPro" id="IPR015967">
    <property type="entry name" value="Rcmb_RecR_Znf"/>
</dbReference>
<gene>
    <name evidence="7" type="primary">recR</name>
    <name evidence="9" type="ORF">B1199_08435</name>
</gene>
<evidence type="ECO:0000256" key="6">
    <source>
        <dbReference type="ARBA" id="ARBA00023204"/>
    </source>
</evidence>
<evidence type="ECO:0000256" key="7">
    <source>
        <dbReference type="HAMAP-Rule" id="MF_00017"/>
    </source>
</evidence>
<evidence type="ECO:0000256" key="3">
    <source>
        <dbReference type="ARBA" id="ARBA00022771"/>
    </source>
</evidence>
<dbReference type="NCBIfam" id="TIGR00615">
    <property type="entry name" value="recR"/>
    <property type="match status" value="1"/>
</dbReference>
<feature type="domain" description="Toprim" evidence="8">
    <location>
        <begin position="81"/>
        <end position="176"/>
    </location>
</feature>
<dbReference type="GO" id="GO:0008270">
    <property type="term" value="F:zinc ion binding"/>
    <property type="evidence" value="ECO:0007669"/>
    <property type="project" value="UniProtKB-KW"/>
</dbReference>
<dbReference type="Pfam" id="PF02132">
    <property type="entry name" value="RecR_ZnF"/>
    <property type="match status" value="1"/>
</dbReference>
<evidence type="ECO:0000256" key="2">
    <source>
        <dbReference type="ARBA" id="ARBA00022763"/>
    </source>
</evidence>
<dbReference type="InterPro" id="IPR000093">
    <property type="entry name" value="DNA_Rcmb_RecR"/>
</dbReference>
<keyword evidence="3 7" id="KW-0863">Zinc-finger</keyword>
<evidence type="ECO:0000256" key="1">
    <source>
        <dbReference type="ARBA" id="ARBA00022723"/>
    </source>
</evidence>
<dbReference type="OrthoDB" id="9802672at2"/>
<dbReference type="SMART" id="SM00493">
    <property type="entry name" value="TOPRIM"/>
    <property type="match status" value="1"/>
</dbReference>
<evidence type="ECO:0000313" key="9">
    <source>
        <dbReference type="EMBL" id="OUL58350.1"/>
    </source>
</evidence>
<name>A0A244CRV5_PSEDV</name>
<dbReference type="InterPro" id="IPR006171">
    <property type="entry name" value="TOPRIM_dom"/>
</dbReference>
<dbReference type="Pfam" id="PF21175">
    <property type="entry name" value="RecR_C"/>
    <property type="match status" value="1"/>
</dbReference>
<keyword evidence="4 7" id="KW-0862">Zinc</keyword>
<dbReference type="InterPro" id="IPR034137">
    <property type="entry name" value="TOPRIM_RecR"/>
</dbReference>
<keyword evidence="10" id="KW-1185">Reference proteome</keyword>
<evidence type="ECO:0000256" key="5">
    <source>
        <dbReference type="ARBA" id="ARBA00023172"/>
    </source>
</evidence>
<dbReference type="CDD" id="cd01025">
    <property type="entry name" value="TOPRIM_recR"/>
    <property type="match status" value="1"/>
</dbReference>
<dbReference type="InterPro" id="IPR023627">
    <property type="entry name" value="Rcmb_RecR"/>
</dbReference>
<keyword evidence="2 7" id="KW-0227">DNA damage</keyword>
<comment type="similarity">
    <text evidence="7">Belongs to the RecR family.</text>
</comment>
<dbReference type="Gene3D" id="6.10.250.240">
    <property type="match status" value="1"/>
</dbReference>
<dbReference type="SUPFAM" id="SSF111304">
    <property type="entry name" value="Recombination protein RecR"/>
    <property type="match status" value="1"/>
</dbReference>
<dbReference type="EMBL" id="MWPV01000002">
    <property type="protein sequence ID" value="OUL58350.1"/>
    <property type="molecule type" value="Genomic_DNA"/>
</dbReference>
<dbReference type="Pfam" id="PF13662">
    <property type="entry name" value="Toprim_4"/>
    <property type="match status" value="1"/>
</dbReference>
<dbReference type="Proteomes" id="UP000194841">
    <property type="component" value="Unassembled WGS sequence"/>
</dbReference>
<dbReference type="PROSITE" id="PS50880">
    <property type="entry name" value="TOPRIM"/>
    <property type="match status" value="1"/>
</dbReference>
<accession>A0A244CRV5</accession>
<dbReference type="Pfam" id="PF21176">
    <property type="entry name" value="RecR_HhH"/>
    <property type="match status" value="1"/>
</dbReference>
<dbReference type="FunFam" id="3.40.1360.10:FF:000001">
    <property type="entry name" value="Recombination protein RecR"/>
    <property type="match status" value="1"/>
</dbReference>
<dbReference type="PANTHER" id="PTHR30446:SF0">
    <property type="entry name" value="RECOMBINATION PROTEIN RECR"/>
    <property type="match status" value="1"/>
</dbReference>
<feature type="zinc finger region" description="C4-type" evidence="7">
    <location>
        <begin position="57"/>
        <end position="72"/>
    </location>
</feature>
<sequence>MKLSANLTQLISSLRCLPGIGPKSAQRIAFHLLERDREGGTQLGHALTNAMNKVGHCQTCRTFCEEPICELCQNPKRIDSGLLCVVESPSDVLAIEQTAQFAGRYFVLMGHLSPLDGIGPNEIGLDELELQFAKGDIQEVILATNPTVEGETTAHYIAELCQKYQISASRIAHGVPVGGELDLVDGKTLAHAFNGRKVVAID</sequence>
<dbReference type="Gene3D" id="1.10.8.420">
    <property type="entry name" value="RecR Domain 1"/>
    <property type="match status" value="1"/>
</dbReference>
<comment type="function">
    <text evidence="7">May play a role in DNA repair. It seems to be involved in an RecBC-independent recombinational process of DNA repair. It may act with RecF and RecO.</text>
</comment>
<keyword evidence="1 7" id="KW-0479">Metal-binding</keyword>
<dbReference type="AlphaFoldDB" id="A0A244CRV5"/>
<dbReference type="Gene3D" id="3.40.1360.10">
    <property type="match status" value="1"/>
</dbReference>
<comment type="caution">
    <text evidence="9">The sequence shown here is derived from an EMBL/GenBank/DDBJ whole genome shotgun (WGS) entry which is preliminary data.</text>
</comment>
<organism evidence="9 10">
    <name type="scientific">Pseudoalteromonas ulvae</name>
    <dbReference type="NCBI Taxonomy" id="107327"/>
    <lineage>
        <taxon>Bacteria</taxon>
        <taxon>Pseudomonadati</taxon>
        <taxon>Pseudomonadota</taxon>
        <taxon>Gammaproteobacteria</taxon>
        <taxon>Alteromonadales</taxon>
        <taxon>Pseudoalteromonadaceae</taxon>
        <taxon>Pseudoalteromonas</taxon>
    </lineage>
</organism>